<accession>A0ABR1HXA2</accession>
<reference evidence="2 3" key="1">
    <citation type="journal article" date="2025" name="Microbiol. Resour. Announc.">
        <title>Draft genome sequences for Neonectria magnoliae and Neonectria punicea, canker pathogens of Liriodendron tulipifera and Acer saccharum in West Virginia.</title>
        <authorList>
            <person name="Petronek H.M."/>
            <person name="Kasson M.T."/>
            <person name="Metheny A.M."/>
            <person name="Stauder C.M."/>
            <person name="Lovett B."/>
            <person name="Lynch S.C."/>
            <person name="Garnas J.R."/>
            <person name="Kasson L.R."/>
            <person name="Stajich J.E."/>
        </authorList>
    </citation>
    <scope>NUCLEOTIDE SEQUENCE [LARGE SCALE GENOMIC DNA]</scope>
    <source>
        <strain evidence="2 3">NRRL 64651</strain>
    </source>
</reference>
<dbReference type="InterPro" id="IPR036291">
    <property type="entry name" value="NAD(P)-bd_dom_sf"/>
</dbReference>
<comment type="caution">
    <text evidence="2">The sequence shown here is derived from an EMBL/GenBank/DDBJ whole genome shotgun (WGS) entry which is preliminary data.</text>
</comment>
<sequence>MAPKFEQTTRASESVPYYANQIAGKTILVTGISSGRLGDSFVKEVSIGNPAAFILAGRSPSKFQSLVDHLTNAHPNIAVKSLASDLTSLANIHKATEIVNSYSDMPHIDMLLRELAADKPSCHFLFTNLIVDKVLASKTPRVVIISSMGHRHGHIRWADYNFSDGKLHDQWTAYGQSKRLTH</sequence>
<evidence type="ECO:0000256" key="1">
    <source>
        <dbReference type="ARBA" id="ARBA00023002"/>
    </source>
</evidence>
<evidence type="ECO:0000313" key="3">
    <source>
        <dbReference type="Proteomes" id="UP001498421"/>
    </source>
</evidence>
<proteinExistence type="predicted"/>
<name>A0ABR1HXA2_9HYPO</name>
<organism evidence="2 3">
    <name type="scientific">Neonectria magnoliae</name>
    <dbReference type="NCBI Taxonomy" id="2732573"/>
    <lineage>
        <taxon>Eukaryota</taxon>
        <taxon>Fungi</taxon>
        <taxon>Dikarya</taxon>
        <taxon>Ascomycota</taxon>
        <taxon>Pezizomycotina</taxon>
        <taxon>Sordariomycetes</taxon>
        <taxon>Hypocreomycetidae</taxon>
        <taxon>Hypocreales</taxon>
        <taxon>Nectriaceae</taxon>
        <taxon>Neonectria</taxon>
    </lineage>
</organism>
<dbReference type="SUPFAM" id="SSF51735">
    <property type="entry name" value="NAD(P)-binding Rossmann-fold domains"/>
    <property type="match status" value="1"/>
</dbReference>
<gene>
    <name evidence="2" type="ORF">QQZ08_007617</name>
</gene>
<dbReference type="Proteomes" id="UP001498421">
    <property type="component" value="Unassembled WGS sequence"/>
</dbReference>
<keyword evidence="1" id="KW-0560">Oxidoreductase</keyword>
<dbReference type="PANTHER" id="PTHR43157:SF31">
    <property type="entry name" value="PHOSPHATIDYLINOSITOL-GLYCAN BIOSYNTHESIS CLASS F PROTEIN"/>
    <property type="match status" value="1"/>
</dbReference>
<dbReference type="EMBL" id="JAZAVK010000074">
    <property type="protein sequence ID" value="KAK7425903.1"/>
    <property type="molecule type" value="Genomic_DNA"/>
</dbReference>
<keyword evidence="3" id="KW-1185">Reference proteome</keyword>
<evidence type="ECO:0000313" key="2">
    <source>
        <dbReference type="EMBL" id="KAK7425903.1"/>
    </source>
</evidence>
<dbReference type="PANTHER" id="PTHR43157">
    <property type="entry name" value="PHOSPHATIDYLINOSITOL-GLYCAN BIOSYNTHESIS CLASS F PROTEIN-RELATED"/>
    <property type="match status" value="1"/>
</dbReference>
<protein>
    <submittedName>
        <fullName evidence="2">Uncharacterized protein</fullName>
    </submittedName>
</protein>
<dbReference type="Gene3D" id="3.40.50.720">
    <property type="entry name" value="NAD(P)-binding Rossmann-like Domain"/>
    <property type="match status" value="2"/>
</dbReference>